<dbReference type="OrthoDB" id="17212at2759"/>
<dbReference type="GO" id="GO:0005737">
    <property type="term" value="C:cytoplasm"/>
    <property type="evidence" value="ECO:0007669"/>
    <property type="project" value="TreeGrafter"/>
</dbReference>
<dbReference type="PANTHER" id="PTHR10300">
    <property type="entry name" value="CALCIPRESSIN"/>
    <property type="match status" value="1"/>
</dbReference>
<dbReference type="Pfam" id="PF04847">
    <property type="entry name" value="Calcipressin"/>
    <property type="match status" value="1"/>
</dbReference>
<dbReference type="AlphaFoldDB" id="A0A8J5R6A4"/>
<gene>
    <name evidence="2" type="ORF">J8A68_000871</name>
</gene>
<evidence type="ECO:0000256" key="1">
    <source>
        <dbReference type="ARBA" id="ARBA00008209"/>
    </source>
</evidence>
<protein>
    <submittedName>
        <fullName evidence="2">RCN1</fullName>
    </submittedName>
</protein>
<organism evidence="2 3">
    <name type="scientific">[Candida] subhashii</name>
    <dbReference type="NCBI Taxonomy" id="561895"/>
    <lineage>
        <taxon>Eukaryota</taxon>
        <taxon>Fungi</taxon>
        <taxon>Dikarya</taxon>
        <taxon>Ascomycota</taxon>
        <taxon>Saccharomycotina</taxon>
        <taxon>Pichiomycetes</taxon>
        <taxon>Debaryomycetaceae</taxon>
        <taxon>Spathaspora</taxon>
    </lineage>
</organism>
<dbReference type="GO" id="GO:0008597">
    <property type="term" value="F:calcium-dependent protein serine/threonine phosphatase regulator activity"/>
    <property type="evidence" value="ECO:0007669"/>
    <property type="project" value="TreeGrafter"/>
</dbReference>
<comment type="caution">
    <text evidence="2">The sequence shown here is derived from an EMBL/GenBank/DDBJ whole genome shotgun (WGS) entry which is preliminary data.</text>
</comment>
<sequence length="253" mass="28588">MRQPTNTLILTELDSSLLNNPSNLLEYISQHNNNLIELIVLIKFSRILIICESSSIATDILNLLKSSPFNIRVSYSLRDNKFNLNQSDLTINHLDQDMQYLELPSEAGSRRFLISPPLSPPAEWDHWDKVEEGPNQKTLYSPEELSHLLWERLGGFDSEFVRRFQGDEGIDQGGDSITNNGNNGISKRKVKLPSTAINIKREPELLFQDIKENGVPAIILDTTNNADIEYEDTTTTLIRPPTPLPKTSLPPPL</sequence>
<dbReference type="RefSeq" id="XP_049265897.1">
    <property type="nucleotide sequence ID" value="XM_049410592.1"/>
</dbReference>
<dbReference type="Proteomes" id="UP000694255">
    <property type="component" value="Unassembled WGS sequence"/>
</dbReference>
<evidence type="ECO:0000313" key="3">
    <source>
        <dbReference type="Proteomes" id="UP000694255"/>
    </source>
</evidence>
<reference evidence="2 3" key="1">
    <citation type="journal article" date="2021" name="DNA Res.">
        <title>Genome analysis of Candida subhashii reveals its hybrid nature and dual mitochondrial genome conformations.</title>
        <authorList>
            <person name="Mixao V."/>
            <person name="Hegedusova E."/>
            <person name="Saus E."/>
            <person name="Pryszcz L.P."/>
            <person name="Cillingova A."/>
            <person name="Nosek J."/>
            <person name="Gabaldon T."/>
        </authorList>
    </citation>
    <scope>NUCLEOTIDE SEQUENCE [LARGE SCALE GENOMIC DNA]</scope>
    <source>
        <strain evidence="2 3">CBS 10753</strain>
    </source>
</reference>
<dbReference type="GeneID" id="73467672"/>
<dbReference type="GO" id="GO:0005634">
    <property type="term" value="C:nucleus"/>
    <property type="evidence" value="ECO:0007669"/>
    <property type="project" value="TreeGrafter"/>
</dbReference>
<comment type="similarity">
    <text evidence="1">Belongs to the RCAN family.</text>
</comment>
<dbReference type="PANTHER" id="PTHR10300:SF14">
    <property type="entry name" value="PROTEIN SARAH"/>
    <property type="match status" value="1"/>
</dbReference>
<name>A0A8J5R6A4_9ASCO</name>
<dbReference type="GO" id="GO:0019722">
    <property type="term" value="P:calcium-mediated signaling"/>
    <property type="evidence" value="ECO:0007669"/>
    <property type="project" value="InterPro"/>
</dbReference>
<dbReference type="InterPro" id="IPR006931">
    <property type="entry name" value="Calcipressin"/>
</dbReference>
<proteinExistence type="inferred from homology"/>
<accession>A0A8J5R6A4</accession>
<evidence type="ECO:0000313" key="2">
    <source>
        <dbReference type="EMBL" id="KAG7665665.1"/>
    </source>
</evidence>
<keyword evidence="3" id="KW-1185">Reference proteome</keyword>
<dbReference type="EMBL" id="JAGSYN010000048">
    <property type="protein sequence ID" value="KAG7665665.1"/>
    <property type="molecule type" value="Genomic_DNA"/>
</dbReference>